<accession>A0A7J7NJ87</accession>
<evidence type="ECO:0000256" key="3">
    <source>
        <dbReference type="ARBA" id="ARBA00023125"/>
    </source>
</evidence>
<dbReference type="SMART" id="SM00432">
    <property type="entry name" value="MADS"/>
    <property type="match status" value="1"/>
</dbReference>
<dbReference type="SUPFAM" id="SSF55455">
    <property type="entry name" value="SRF-like"/>
    <property type="match status" value="1"/>
</dbReference>
<reference evidence="8 9" key="1">
    <citation type="journal article" date="2020" name="IScience">
        <title>Genome Sequencing of the Endangered Kingdonia uniflora (Circaeasteraceae, Ranunculales) Reveals Potential Mechanisms of Evolutionary Specialization.</title>
        <authorList>
            <person name="Sun Y."/>
            <person name="Deng T."/>
            <person name="Zhang A."/>
            <person name="Moore M.J."/>
            <person name="Landis J.B."/>
            <person name="Lin N."/>
            <person name="Zhang H."/>
            <person name="Zhang X."/>
            <person name="Huang J."/>
            <person name="Zhang X."/>
            <person name="Sun H."/>
            <person name="Wang H."/>
        </authorList>
    </citation>
    <scope>NUCLEOTIDE SEQUENCE [LARGE SCALE GENOMIC DNA]</scope>
    <source>
        <strain evidence="8">TB1705</strain>
        <tissue evidence="8">Leaf</tissue>
    </source>
</reference>
<keyword evidence="5" id="KW-0539">Nucleus</keyword>
<protein>
    <recommendedName>
        <fullName evidence="7">MADS-box domain-containing protein</fullName>
    </recommendedName>
</protein>
<dbReference type="PROSITE" id="PS50066">
    <property type="entry name" value="MADS_BOX_2"/>
    <property type="match status" value="1"/>
</dbReference>
<dbReference type="PANTHER" id="PTHR48019">
    <property type="entry name" value="SERUM RESPONSE FACTOR HOMOLOG"/>
    <property type="match status" value="1"/>
</dbReference>
<evidence type="ECO:0000256" key="2">
    <source>
        <dbReference type="ARBA" id="ARBA00023015"/>
    </source>
</evidence>
<keyword evidence="9" id="KW-1185">Reference proteome</keyword>
<organism evidence="8 9">
    <name type="scientific">Kingdonia uniflora</name>
    <dbReference type="NCBI Taxonomy" id="39325"/>
    <lineage>
        <taxon>Eukaryota</taxon>
        <taxon>Viridiplantae</taxon>
        <taxon>Streptophyta</taxon>
        <taxon>Embryophyta</taxon>
        <taxon>Tracheophyta</taxon>
        <taxon>Spermatophyta</taxon>
        <taxon>Magnoliopsida</taxon>
        <taxon>Ranunculales</taxon>
        <taxon>Circaeasteraceae</taxon>
        <taxon>Kingdonia</taxon>
    </lineage>
</organism>
<evidence type="ECO:0000256" key="4">
    <source>
        <dbReference type="ARBA" id="ARBA00023163"/>
    </source>
</evidence>
<evidence type="ECO:0000259" key="7">
    <source>
        <dbReference type="PROSITE" id="PS50066"/>
    </source>
</evidence>
<keyword evidence="2" id="KW-0805">Transcription regulation</keyword>
<feature type="domain" description="MADS-box" evidence="7">
    <location>
        <begin position="1"/>
        <end position="49"/>
    </location>
</feature>
<evidence type="ECO:0000256" key="5">
    <source>
        <dbReference type="ARBA" id="ARBA00023242"/>
    </source>
</evidence>
<evidence type="ECO:0000256" key="1">
    <source>
        <dbReference type="ARBA" id="ARBA00004123"/>
    </source>
</evidence>
<dbReference type="InterPro" id="IPR036879">
    <property type="entry name" value="TF_MADSbox_sf"/>
</dbReference>
<dbReference type="GO" id="GO:0005634">
    <property type="term" value="C:nucleus"/>
    <property type="evidence" value="ECO:0007669"/>
    <property type="project" value="UniProtKB-SubCell"/>
</dbReference>
<keyword evidence="4" id="KW-0804">Transcription</keyword>
<evidence type="ECO:0000313" key="8">
    <source>
        <dbReference type="EMBL" id="KAF6167237.1"/>
    </source>
</evidence>
<evidence type="ECO:0000313" key="9">
    <source>
        <dbReference type="Proteomes" id="UP000541444"/>
    </source>
</evidence>
<dbReference type="Proteomes" id="UP000541444">
    <property type="component" value="Unassembled WGS sequence"/>
</dbReference>
<dbReference type="GO" id="GO:0046983">
    <property type="term" value="F:protein dimerization activity"/>
    <property type="evidence" value="ECO:0007669"/>
    <property type="project" value="InterPro"/>
</dbReference>
<dbReference type="InterPro" id="IPR033897">
    <property type="entry name" value="SRF-like_MADS-box"/>
</dbReference>
<proteinExistence type="predicted"/>
<feature type="region of interest" description="Disordered" evidence="6">
    <location>
        <begin position="151"/>
        <end position="195"/>
    </location>
</feature>
<dbReference type="Gene3D" id="3.40.1810.10">
    <property type="entry name" value="Transcription factor, MADS-box"/>
    <property type="match status" value="1"/>
</dbReference>
<dbReference type="InterPro" id="IPR050142">
    <property type="entry name" value="MADS-box/MEF2_TF"/>
</dbReference>
<keyword evidence="3" id="KW-0238">DNA-binding</keyword>
<comment type="subcellular location">
    <subcellularLocation>
        <location evidence="1">Nucleus</location>
    </subcellularLocation>
</comment>
<dbReference type="EMBL" id="JACGCM010000764">
    <property type="protein sequence ID" value="KAF6167237.1"/>
    <property type="molecule type" value="Genomic_DNA"/>
</dbReference>
<sequence>MARKKVKLAWITNDAARRATFKKRRKGLMKKVSELSTLCGVNACVIVYGGDDSPPEIWPSQSDAQCVLNRYNNLPEMEKSKNMMNLESFLRKSITRLKTYVKKQQRDNKEYERTQLLHEAVRDTNALQGVGTDELSDLVCLVEETMKAIEERTDAHSKKRKPPSTKASQYHGGAWEDKRVKNGDSKGNPKSSVNAAAEEGKVALEKAMEDLQRQPWFMDVMNPTRNSGNTGDQMGVPYLNNGAWANPFPFFQ</sequence>
<dbReference type="GO" id="GO:0000981">
    <property type="term" value="F:DNA-binding transcription factor activity, RNA polymerase II-specific"/>
    <property type="evidence" value="ECO:0007669"/>
    <property type="project" value="InterPro"/>
</dbReference>
<dbReference type="InterPro" id="IPR002100">
    <property type="entry name" value="TF_MADSbox"/>
</dbReference>
<dbReference type="GO" id="GO:0000987">
    <property type="term" value="F:cis-regulatory region sequence-specific DNA binding"/>
    <property type="evidence" value="ECO:0007669"/>
    <property type="project" value="InterPro"/>
</dbReference>
<gene>
    <name evidence="8" type="ORF">GIB67_029875</name>
</gene>
<name>A0A7J7NJ87_9MAGN</name>
<feature type="compositionally biased region" description="Basic and acidic residues" evidence="6">
    <location>
        <begin position="174"/>
        <end position="184"/>
    </location>
</feature>
<dbReference type="Pfam" id="PF00319">
    <property type="entry name" value="SRF-TF"/>
    <property type="match status" value="1"/>
</dbReference>
<dbReference type="PRINTS" id="PR00404">
    <property type="entry name" value="MADSDOMAIN"/>
</dbReference>
<dbReference type="CDD" id="cd00266">
    <property type="entry name" value="MADS_SRF_like"/>
    <property type="match status" value="1"/>
</dbReference>
<dbReference type="AlphaFoldDB" id="A0A7J7NJ87"/>
<evidence type="ECO:0000256" key="6">
    <source>
        <dbReference type="SAM" id="MobiDB-lite"/>
    </source>
</evidence>
<dbReference type="OrthoDB" id="779403at2759"/>
<dbReference type="GO" id="GO:0045944">
    <property type="term" value="P:positive regulation of transcription by RNA polymerase II"/>
    <property type="evidence" value="ECO:0007669"/>
    <property type="project" value="InterPro"/>
</dbReference>
<dbReference type="FunFam" id="3.40.1810.10:FF:000024">
    <property type="entry name" value="Agamous-like MADS-box protein AGL80"/>
    <property type="match status" value="1"/>
</dbReference>
<comment type="caution">
    <text evidence="8">The sequence shown here is derived from an EMBL/GenBank/DDBJ whole genome shotgun (WGS) entry which is preliminary data.</text>
</comment>